<dbReference type="AlphaFoldDB" id="A0A9J7IY01"/>
<keyword evidence="1" id="KW-0175">Coiled coil</keyword>
<feature type="coiled-coil region" evidence="1">
    <location>
        <begin position="42"/>
        <end position="90"/>
    </location>
</feature>
<evidence type="ECO:0000313" key="3">
    <source>
        <dbReference type="Proteomes" id="UP000301870"/>
    </source>
</evidence>
<dbReference type="KEGG" id="sliu:111360887"/>
<accession>A0A9J7IY01</accession>
<dbReference type="GeneID" id="111360887"/>
<dbReference type="RefSeq" id="XP_022832948.1">
    <property type="nucleotide sequence ID" value="XM_022977180.1"/>
</dbReference>
<protein>
    <submittedName>
        <fullName evidence="4">Uncharacterized protein LOC111360887</fullName>
    </submittedName>
</protein>
<dbReference type="Proteomes" id="UP000301870">
    <property type="component" value="Chromosome Z"/>
</dbReference>
<name>A0A9J7IY01_SPOLT</name>
<keyword evidence="3" id="KW-1185">Reference proteome</keyword>
<proteinExistence type="predicted"/>
<evidence type="ECO:0000256" key="2">
    <source>
        <dbReference type="SAM" id="MobiDB-lite"/>
    </source>
</evidence>
<sequence>MDTSNNNITYRKPGRSNSLTDLTNNSSKTILDTTMMSIPDSFHDTIDDIRELTEENKILKNQLLSAHKEIEDLNVENSRLRTELQNMTKTVNTFKKICSTPEKKCATPIRTYKSLQRINSPHVHHTHYNESVTNKRKQNKETQTLVTYTPNKVKDNMPTNKELPSNVVTNPMQMNKQQIKKIIREDTKTRKLCVLSNNTQTGMLQAIEENFATVFDYCSYTSPNSNLKVLLASIPSKIKHFTMTDYCIIVLGETDIRANDNFIDLVKLIRESLINVTHTNIIICVPTYVCGAPIYNYKIELFNNLLCLDIQNNKYAYFFDSNHGLTLDMFSNASGRLNKNGIKCIFRDIMNRIKIDIELFPDDLTSEANAQNPQFFLL</sequence>
<evidence type="ECO:0000256" key="1">
    <source>
        <dbReference type="SAM" id="Coils"/>
    </source>
</evidence>
<organism evidence="3 4">
    <name type="scientific">Spodoptera litura</name>
    <name type="common">Asian cotton leafworm</name>
    <dbReference type="NCBI Taxonomy" id="69820"/>
    <lineage>
        <taxon>Eukaryota</taxon>
        <taxon>Metazoa</taxon>
        <taxon>Ecdysozoa</taxon>
        <taxon>Arthropoda</taxon>
        <taxon>Hexapoda</taxon>
        <taxon>Insecta</taxon>
        <taxon>Pterygota</taxon>
        <taxon>Neoptera</taxon>
        <taxon>Endopterygota</taxon>
        <taxon>Lepidoptera</taxon>
        <taxon>Glossata</taxon>
        <taxon>Ditrysia</taxon>
        <taxon>Noctuoidea</taxon>
        <taxon>Noctuidae</taxon>
        <taxon>Amphipyrinae</taxon>
        <taxon>Spodoptera</taxon>
    </lineage>
</organism>
<reference evidence="4" key="1">
    <citation type="submission" date="2025-08" db="UniProtKB">
        <authorList>
            <consortium name="RefSeq"/>
        </authorList>
    </citation>
    <scope>IDENTIFICATION</scope>
    <source>
        <strain evidence="4">Ishihara</strain>
        <tissue evidence="4">Whole body</tissue>
    </source>
</reference>
<evidence type="ECO:0000313" key="4">
    <source>
        <dbReference type="RefSeq" id="XP_022832948.1"/>
    </source>
</evidence>
<dbReference type="OrthoDB" id="7490061at2759"/>
<gene>
    <name evidence="4" type="primary">LOC111360887</name>
</gene>
<feature type="region of interest" description="Disordered" evidence="2">
    <location>
        <begin position="1"/>
        <end position="23"/>
    </location>
</feature>